<gene>
    <name evidence="3" type="ORF">DIZ78_12905</name>
</gene>
<keyword evidence="4" id="KW-1185">Reference proteome</keyword>
<name>A0A370DH67_9GAMM</name>
<evidence type="ECO:0000313" key="3">
    <source>
        <dbReference type="EMBL" id="RDH84269.1"/>
    </source>
</evidence>
<proteinExistence type="predicted"/>
<evidence type="ECO:0000259" key="2">
    <source>
        <dbReference type="Pfam" id="PF11008"/>
    </source>
</evidence>
<dbReference type="PROSITE" id="PS51257">
    <property type="entry name" value="PROKAR_LIPOPROTEIN"/>
    <property type="match status" value="1"/>
</dbReference>
<reference evidence="3 4" key="1">
    <citation type="journal article" date="2018" name="ISME J.">
        <title>Endosymbiont genomes yield clues of tubeworm success.</title>
        <authorList>
            <person name="Li Y."/>
            <person name="Liles M.R."/>
            <person name="Halanych K.M."/>
        </authorList>
    </citation>
    <scope>NUCLEOTIDE SEQUENCE [LARGE SCALE GENOMIC DNA]</scope>
    <source>
        <strain evidence="3">A1462</strain>
    </source>
</reference>
<evidence type="ECO:0000256" key="1">
    <source>
        <dbReference type="SAM" id="SignalP"/>
    </source>
</evidence>
<dbReference type="EMBL" id="QFXE01000016">
    <property type="protein sequence ID" value="RDH84269.1"/>
    <property type="molecule type" value="Genomic_DNA"/>
</dbReference>
<accession>A0A370DH67</accession>
<dbReference type="Proteomes" id="UP000254771">
    <property type="component" value="Unassembled WGS sequence"/>
</dbReference>
<feature type="domain" description="DUF2846" evidence="2">
    <location>
        <begin position="41"/>
        <end position="125"/>
    </location>
</feature>
<feature type="signal peptide" evidence="1">
    <location>
        <begin position="1"/>
        <end position="20"/>
    </location>
</feature>
<dbReference type="Pfam" id="PF11008">
    <property type="entry name" value="DUF2846"/>
    <property type="match status" value="1"/>
</dbReference>
<dbReference type="PIRSF" id="PIRSF012335">
    <property type="entry name" value="UCP012335"/>
    <property type="match status" value="1"/>
</dbReference>
<sequence>MRIKSFIFIAVVTTFLSGCASVPMGSIEEDADRKKFALPSQGMSGLYVYRNSNFGAALKKAIYVDGQFIGESAPMTYFYKEVKAGQHTISTQSEFSNNDFDLNTKSNTNYFLRHYIKMGVFVGGANIEIMSEEEGKKGVQECKLAKELNEKPKVEKEDVVNF</sequence>
<dbReference type="InterPro" id="IPR016596">
    <property type="entry name" value="UCP012335"/>
</dbReference>
<keyword evidence="1" id="KW-0732">Signal</keyword>
<organism evidence="3 4">
    <name type="scientific">endosymbiont of Escarpia spicata</name>
    <dbReference type="NCBI Taxonomy" id="2200908"/>
    <lineage>
        <taxon>Bacteria</taxon>
        <taxon>Pseudomonadati</taxon>
        <taxon>Pseudomonadota</taxon>
        <taxon>Gammaproteobacteria</taxon>
        <taxon>sulfur-oxidizing symbionts</taxon>
    </lineage>
</organism>
<dbReference type="InterPro" id="IPR022548">
    <property type="entry name" value="DUF2846"/>
</dbReference>
<protein>
    <recommendedName>
        <fullName evidence="2">DUF2846 domain-containing protein</fullName>
    </recommendedName>
</protein>
<dbReference type="AlphaFoldDB" id="A0A370DH67"/>
<evidence type="ECO:0000313" key="4">
    <source>
        <dbReference type="Proteomes" id="UP000254771"/>
    </source>
</evidence>
<feature type="chain" id="PRO_5016769251" description="DUF2846 domain-containing protein" evidence="1">
    <location>
        <begin position="21"/>
        <end position="162"/>
    </location>
</feature>
<comment type="caution">
    <text evidence="3">The sequence shown here is derived from an EMBL/GenBank/DDBJ whole genome shotgun (WGS) entry which is preliminary data.</text>
</comment>